<dbReference type="STRING" id="273075.gene:9571837"/>
<evidence type="ECO:0000313" key="6">
    <source>
        <dbReference type="Proteomes" id="UP000001024"/>
    </source>
</evidence>
<gene>
    <name evidence="5" type="ordered locus">Ta0618</name>
</gene>
<dbReference type="eggNOG" id="arCOG01053">
    <property type="taxonomic scope" value="Archaea"/>
</dbReference>
<name>Q9HKI1_THEAC</name>
<keyword evidence="6" id="KW-1185">Reference proteome</keyword>
<evidence type="ECO:0000256" key="3">
    <source>
        <dbReference type="ARBA" id="ARBA00023052"/>
    </source>
</evidence>
<evidence type="ECO:0000256" key="2">
    <source>
        <dbReference type="ARBA" id="ARBA00007131"/>
    </source>
</evidence>
<dbReference type="OrthoDB" id="25494at2157"/>
<dbReference type="InterPro" id="IPR029061">
    <property type="entry name" value="THDP-binding"/>
</dbReference>
<dbReference type="GO" id="GO:0006082">
    <property type="term" value="P:organic acid metabolic process"/>
    <property type="evidence" value="ECO:0007669"/>
    <property type="project" value="UniProtKB-ARBA"/>
</dbReference>
<dbReference type="SUPFAM" id="SSF52518">
    <property type="entry name" value="Thiamin diphosphate-binding fold (THDP-binding)"/>
    <property type="match status" value="1"/>
</dbReference>
<accession>Q9HKI1</accession>
<protein>
    <submittedName>
        <fullName evidence="5">Probable transketolase</fullName>
    </submittedName>
</protein>
<dbReference type="PANTHER" id="PTHR47514:SF1">
    <property type="entry name" value="TRANSKETOLASE N-TERMINAL SECTION-RELATED"/>
    <property type="match status" value="1"/>
</dbReference>
<dbReference type="KEGG" id="tac:Ta0618"/>
<evidence type="ECO:0000259" key="4">
    <source>
        <dbReference type="Pfam" id="PF00456"/>
    </source>
</evidence>
<proteinExistence type="inferred from homology"/>
<keyword evidence="3" id="KW-0786">Thiamine pyrophosphate</keyword>
<dbReference type="InterPro" id="IPR005474">
    <property type="entry name" value="Transketolase_N"/>
</dbReference>
<dbReference type="AlphaFoldDB" id="Q9HKI1"/>
<dbReference type="Gene3D" id="3.40.50.970">
    <property type="match status" value="1"/>
</dbReference>
<dbReference type="RefSeq" id="WP_010901041.1">
    <property type="nucleotide sequence ID" value="NC_002578.1"/>
</dbReference>
<sequence length="273" mass="30438">METYQVDLSEIALRIRREIVRMVYNAQSGHPGGSLSVADILTVLYFKEMNIDPKNPNDPKRDRLILSKGHASPALYATLALRGFFPVSDLAGFRKIDSHLEGHVSREIPGVEVSTGSLGQGLGVGVGMALASRLNGFNYHVYVILGDGEMEEGNVWESLMAGYKYKLNNLVAILDRNGIQLDGYTRDIMPLHDIHAMVESFGWNVIEIDGHSFSEIEDAIEKSKRSERPTFIIANTVKGKGVDFMENNPKYHGSPPESEDLYRRAMRQLGEEI</sequence>
<reference evidence="5 6" key="1">
    <citation type="journal article" date="2000" name="Nature">
        <title>The genome sequence of the thermoacidophilic scavenger Thermoplasma acidophilum.</title>
        <authorList>
            <person name="Ruepp A."/>
            <person name="Graml W."/>
            <person name="Santos-Martinez M.L."/>
            <person name="Koretke K.K."/>
            <person name="Volker C."/>
            <person name="Mewes H.W."/>
            <person name="Frishman D."/>
            <person name="Stocker S."/>
            <person name="Lupas A.N."/>
            <person name="Baumeister W."/>
        </authorList>
    </citation>
    <scope>NUCLEOTIDE SEQUENCE [LARGE SCALE GENOMIC DNA]</scope>
    <source>
        <strain evidence="6">ATCC 25905 / DSM 1728 / JCM 9062 / NBRC 15155 / AMRC-C165</strain>
    </source>
</reference>
<dbReference type="CDD" id="cd02012">
    <property type="entry name" value="TPP_TK"/>
    <property type="match status" value="1"/>
</dbReference>
<comment type="cofactor">
    <cofactor evidence="1">
        <name>thiamine diphosphate</name>
        <dbReference type="ChEBI" id="CHEBI:58937"/>
    </cofactor>
</comment>
<dbReference type="Pfam" id="PF00456">
    <property type="entry name" value="Transketolase_N"/>
    <property type="match status" value="1"/>
</dbReference>
<evidence type="ECO:0000256" key="1">
    <source>
        <dbReference type="ARBA" id="ARBA00001964"/>
    </source>
</evidence>
<dbReference type="Proteomes" id="UP000001024">
    <property type="component" value="Chromosome"/>
</dbReference>
<dbReference type="PaxDb" id="273075-Ta0618"/>
<dbReference type="EnsemblBacteria" id="CAC11757">
    <property type="protein sequence ID" value="CAC11757"/>
    <property type="gene ID" value="CAC11757"/>
</dbReference>
<dbReference type="FunCoup" id="Q9HKI1">
    <property type="interactions" value="94"/>
</dbReference>
<dbReference type="HOGENOM" id="CLU_009227_4_1_2"/>
<feature type="domain" description="Transketolase N-terminal" evidence="4">
    <location>
        <begin position="14"/>
        <end position="262"/>
    </location>
</feature>
<dbReference type="GO" id="GO:0044272">
    <property type="term" value="P:sulfur compound biosynthetic process"/>
    <property type="evidence" value="ECO:0007669"/>
    <property type="project" value="UniProtKB-ARBA"/>
</dbReference>
<dbReference type="EMBL" id="AL445064">
    <property type="protein sequence ID" value="CAC11757.1"/>
    <property type="molecule type" value="Genomic_DNA"/>
</dbReference>
<comment type="similarity">
    <text evidence="2">Belongs to the transketolase family.</text>
</comment>
<dbReference type="InParanoid" id="Q9HKI1"/>
<organism evidence="5 6">
    <name type="scientific">Thermoplasma acidophilum (strain ATCC 25905 / DSM 1728 / JCM 9062 / NBRC 15155 / AMRC-C165)</name>
    <dbReference type="NCBI Taxonomy" id="273075"/>
    <lineage>
        <taxon>Archaea</taxon>
        <taxon>Methanobacteriati</taxon>
        <taxon>Thermoplasmatota</taxon>
        <taxon>Thermoplasmata</taxon>
        <taxon>Thermoplasmatales</taxon>
        <taxon>Thermoplasmataceae</taxon>
        <taxon>Thermoplasma</taxon>
    </lineage>
</organism>
<evidence type="ECO:0000313" key="5">
    <source>
        <dbReference type="EMBL" id="CAC11757.1"/>
    </source>
</evidence>
<dbReference type="PANTHER" id="PTHR47514">
    <property type="entry name" value="TRANSKETOLASE N-TERMINAL SECTION-RELATED"/>
    <property type="match status" value="1"/>
</dbReference>